<keyword evidence="13" id="KW-1185">Reference proteome</keyword>
<proteinExistence type="inferred from homology"/>
<evidence type="ECO:0000256" key="7">
    <source>
        <dbReference type="ARBA" id="ARBA00022842"/>
    </source>
</evidence>
<dbReference type="Gene3D" id="3.10.520.10">
    <property type="entry name" value="ApbE-like domains"/>
    <property type="match status" value="1"/>
</dbReference>
<keyword evidence="4 10" id="KW-0808">Transferase</keyword>
<name>A0A433XK78_9HYPH</name>
<feature type="binding site" evidence="11">
    <location>
        <position position="271"/>
    </location>
    <ligand>
        <name>Mg(2+)</name>
        <dbReference type="ChEBI" id="CHEBI:18420"/>
    </ligand>
</feature>
<keyword evidence="5 10" id="KW-0479">Metal-binding</keyword>
<dbReference type="Proteomes" id="UP000281547">
    <property type="component" value="Unassembled WGS sequence"/>
</dbReference>
<reference evidence="12 13" key="1">
    <citation type="journal article" date="2016" name="Int. J. Syst. Evol. Microbiol.">
        <title>Arsenicitalea aurantiaca gen. nov., sp. nov., a new member of the family Hyphomicrobiaceae, isolated from high-arsenic sediment.</title>
        <authorList>
            <person name="Mu Y."/>
            <person name="Zhou L."/>
            <person name="Zeng X.C."/>
            <person name="Liu L."/>
            <person name="Pan Y."/>
            <person name="Chen X."/>
            <person name="Wang J."/>
            <person name="Li S."/>
            <person name="Li W.J."/>
            <person name="Wang Y."/>
        </authorList>
    </citation>
    <scope>NUCLEOTIDE SEQUENCE [LARGE SCALE GENOMIC DNA]</scope>
    <source>
        <strain evidence="12 13">42-50</strain>
    </source>
</reference>
<dbReference type="PIRSF" id="PIRSF006268">
    <property type="entry name" value="ApbE"/>
    <property type="match status" value="1"/>
</dbReference>
<protein>
    <recommendedName>
        <fullName evidence="2 10">FAD:protein FMN transferase</fullName>
        <ecNumber evidence="1 10">2.7.1.180</ecNumber>
    </recommendedName>
    <alternativeName>
        <fullName evidence="8 10">Flavin transferase</fullName>
    </alternativeName>
</protein>
<evidence type="ECO:0000313" key="12">
    <source>
        <dbReference type="EMBL" id="RUT34485.1"/>
    </source>
</evidence>
<dbReference type="OrthoDB" id="9778595at2"/>
<evidence type="ECO:0000256" key="8">
    <source>
        <dbReference type="ARBA" id="ARBA00031306"/>
    </source>
</evidence>
<evidence type="ECO:0000256" key="3">
    <source>
        <dbReference type="ARBA" id="ARBA00022630"/>
    </source>
</evidence>
<keyword evidence="7 10" id="KW-0460">Magnesium</keyword>
<evidence type="ECO:0000256" key="1">
    <source>
        <dbReference type="ARBA" id="ARBA00011955"/>
    </source>
</evidence>
<gene>
    <name evidence="12" type="ORF">EMQ25_00540</name>
</gene>
<sequence length="318" mass="32609">MAITRRNLLLGAAWMGLLGASPLRAGETARLSGRAYGTTWSIRIVGTGPAPATLDGIGAILAEIDEEMSPFRPDSALSGFNAAPAGWHASGPGLLAVTGEALRIATLTGGAFDPSVGPSVGRYGFGPITGERTGTYRGLSIRPGAIGKTEAGLSLDLCGIAKGHALDRVGRHLKASGHSDFLIEIGGELLASGSGPEGRPWRLGIEHPETGALYARLAATDIALATSGDRINRYDLAGRRYTHIIDPLTDAPVANSVASVSVLHPSAMTADALATGLMVMGAERGLALAEAEALPVLFLLHGGETLDARASTAFAAYL</sequence>
<keyword evidence="6 10" id="KW-0274">FAD</keyword>
<dbReference type="EMBL" id="RZNJ01000001">
    <property type="protein sequence ID" value="RUT34485.1"/>
    <property type="molecule type" value="Genomic_DNA"/>
</dbReference>
<comment type="cofactor">
    <cofactor evidence="11">
        <name>Mg(2+)</name>
        <dbReference type="ChEBI" id="CHEBI:18420"/>
    </cofactor>
    <cofactor evidence="11">
        <name>Mn(2+)</name>
        <dbReference type="ChEBI" id="CHEBI:29035"/>
    </cofactor>
    <text evidence="11">Magnesium. Can also use manganese.</text>
</comment>
<dbReference type="RefSeq" id="WP_127186604.1">
    <property type="nucleotide sequence ID" value="NZ_RZNJ01000001.1"/>
</dbReference>
<evidence type="ECO:0000256" key="6">
    <source>
        <dbReference type="ARBA" id="ARBA00022827"/>
    </source>
</evidence>
<evidence type="ECO:0000256" key="5">
    <source>
        <dbReference type="ARBA" id="ARBA00022723"/>
    </source>
</evidence>
<organism evidence="12 13">
    <name type="scientific">Arsenicitalea aurantiaca</name>
    <dbReference type="NCBI Taxonomy" id="1783274"/>
    <lineage>
        <taxon>Bacteria</taxon>
        <taxon>Pseudomonadati</taxon>
        <taxon>Pseudomonadota</taxon>
        <taxon>Alphaproteobacteria</taxon>
        <taxon>Hyphomicrobiales</taxon>
        <taxon>Devosiaceae</taxon>
        <taxon>Arsenicitalea</taxon>
    </lineage>
</organism>
<dbReference type="InterPro" id="IPR003374">
    <property type="entry name" value="ApbE-like_sf"/>
</dbReference>
<keyword evidence="3 10" id="KW-0285">Flavoprotein</keyword>
<evidence type="ECO:0000256" key="10">
    <source>
        <dbReference type="PIRNR" id="PIRNR006268"/>
    </source>
</evidence>
<accession>A0A433XK78</accession>
<dbReference type="SUPFAM" id="SSF143631">
    <property type="entry name" value="ApbE-like"/>
    <property type="match status" value="1"/>
</dbReference>
<dbReference type="EC" id="2.7.1.180" evidence="1 10"/>
<evidence type="ECO:0000256" key="11">
    <source>
        <dbReference type="PIRSR" id="PIRSR006268-2"/>
    </source>
</evidence>
<evidence type="ECO:0000256" key="9">
    <source>
        <dbReference type="ARBA" id="ARBA00048540"/>
    </source>
</evidence>
<comment type="similarity">
    <text evidence="10">Belongs to the ApbE family.</text>
</comment>
<dbReference type="PANTHER" id="PTHR30040">
    <property type="entry name" value="THIAMINE BIOSYNTHESIS LIPOPROTEIN APBE"/>
    <property type="match status" value="1"/>
</dbReference>
<comment type="catalytic activity">
    <reaction evidence="9 10">
        <text>L-threonyl-[protein] + FAD = FMN-L-threonyl-[protein] + AMP + H(+)</text>
        <dbReference type="Rhea" id="RHEA:36847"/>
        <dbReference type="Rhea" id="RHEA-COMP:11060"/>
        <dbReference type="Rhea" id="RHEA-COMP:11061"/>
        <dbReference type="ChEBI" id="CHEBI:15378"/>
        <dbReference type="ChEBI" id="CHEBI:30013"/>
        <dbReference type="ChEBI" id="CHEBI:57692"/>
        <dbReference type="ChEBI" id="CHEBI:74257"/>
        <dbReference type="ChEBI" id="CHEBI:456215"/>
        <dbReference type="EC" id="2.7.1.180"/>
    </reaction>
</comment>
<dbReference type="Pfam" id="PF02424">
    <property type="entry name" value="ApbE"/>
    <property type="match status" value="1"/>
</dbReference>
<dbReference type="PANTHER" id="PTHR30040:SF2">
    <property type="entry name" value="FAD:PROTEIN FMN TRANSFERASE"/>
    <property type="match status" value="1"/>
</dbReference>
<dbReference type="GO" id="GO:0016740">
    <property type="term" value="F:transferase activity"/>
    <property type="evidence" value="ECO:0007669"/>
    <property type="project" value="UniProtKB-UniRule"/>
</dbReference>
<feature type="binding site" evidence="11">
    <location>
        <position position="275"/>
    </location>
    <ligand>
        <name>Mg(2+)</name>
        <dbReference type="ChEBI" id="CHEBI:18420"/>
    </ligand>
</feature>
<feature type="binding site" evidence="11">
    <location>
        <position position="159"/>
    </location>
    <ligand>
        <name>Mg(2+)</name>
        <dbReference type="ChEBI" id="CHEBI:18420"/>
    </ligand>
</feature>
<dbReference type="AlphaFoldDB" id="A0A433XK78"/>
<evidence type="ECO:0000313" key="13">
    <source>
        <dbReference type="Proteomes" id="UP000281547"/>
    </source>
</evidence>
<evidence type="ECO:0000256" key="2">
    <source>
        <dbReference type="ARBA" id="ARBA00016337"/>
    </source>
</evidence>
<evidence type="ECO:0000256" key="4">
    <source>
        <dbReference type="ARBA" id="ARBA00022679"/>
    </source>
</evidence>
<comment type="caution">
    <text evidence="12">The sequence shown here is derived from an EMBL/GenBank/DDBJ whole genome shotgun (WGS) entry which is preliminary data.</text>
</comment>
<dbReference type="InterPro" id="IPR024932">
    <property type="entry name" value="ApbE"/>
</dbReference>
<dbReference type="GO" id="GO:0046872">
    <property type="term" value="F:metal ion binding"/>
    <property type="evidence" value="ECO:0007669"/>
    <property type="project" value="UniProtKB-UniRule"/>
</dbReference>